<dbReference type="PANTHER" id="PTHR32439:SF9">
    <property type="entry name" value="BLR3264 PROTEIN"/>
    <property type="match status" value="1"/>
</dbReference>
<evidence type="ECO:0000313" key="9">
    <source>
        <dbReference type="Proteomes" id="UP000583556"/>
    </source>
</evidence>
<dbReference type="GO" id="GO:0046872">
    <property type="term" value="F:metal ion binding"/>
    <property type="evidence" value="ECO:0007669"/>
    <property type="project" value="UniProtKB-KW"/>
</dbReference>
<dbReference type="InterPro" id="IPR051329">
    <property type="entry name" value="NIR_SIR_4Fe-4S"/>
</dbReference>
<dbReference type="Pfam" id="PF03460">
    <property type="entry name" value="NIR_SIR_ferr"/>
    <property type="match status" value="1"/>
</dbReference>
<keyword evidence="4" id="KW-0560">Oxidoreductase</keyword>
<protein>
    <submittedName>
        <fullName evidence="8">Cobalamin biosynthesis protein CobG</fullName>
    </submittedName>
</protein>
<dbReference type="SUPFAM" id="SSF55124">
    <property type="entry name" value="Nitrite/Sulfite reductase N-terminal domain-like"/>
    <property type="match status" value="1"/>
</dbReference>
<dbReference type="AlphaFoldDB" id="A0A7Y0GB66"/>
<keyword evidence="3" id="KW-0479">Metal-binding</keyword>
<keyword evidence="5" id="KW-0408">Iron</keyword>
<comment type="caution">
    <text evidence="8">The sequence shown here is derived from an EMBL/GenBank/DDBJ whole genome shotgun (WGS) entry which is preliminary data.</text>
</comment>
<dbReference type="EMBL" id="JABBGM010000015">
    <property type="protein sequence ID" value="NML95976.1"/>
    <property type="molecule type" value="Genomic_DNA"/>
</dbReference>
<evidence type="ECO:0000259" key="7">
    <source>
        <dbReference type="Pfam" id="PF03460"/>
    </source>
</evidence>
<dbReference type="Gene3D" id="3.90.480.20">
    <property type="match status" value="1"/>
</dbReference>
<proteinExistence type="predicted"/>
<dbReference type="RefSeq" id="WP_169495182.1">
    <property type="nucleotide sequence ID" value="NZ_JABBGM010000015.1"/>
</dbReference>
<gene>
    <name evidence="8" type="ORF">HHL27_20095</name>
</gene>
<dbReference type="PANTHER" id="PTHR32439">
    <property type="entry name" value="FERREDOXIN--NITRITE REDUCTASE, CHLOROPLASTIC"/>
    <property type="match status" value="1"/>
</dbReference>
<reference evidence="8 9" key="1">
    <citation type="submission" date="2020-04" db="EMBL/GenBank/DDBJ databases">
        <title>Novosphingobium sp. TW-4 isolated from soil.</title>
        <authorList>
            <person name="Dahal R.H."/>
            <person name="Chaudhary D.K."/>
        </authorList>
    </citation>
    <scope>NUCLEOTIDE SEQUENCE [LARGE SCALE GENOMIC DNA]</scope>
    <source>
        <strain evidence="8 9">TW-4</strain>
    </source>
</reference>
<dbReference type="InterPro" id="IPR036136">
    <property type="entry name" value="Nit/Sulf_reduc_fer-like_dom_sf"/>
</dbReference>
<evidence type="ECO:0000256" key="5">
    <source>
        <dbReference type="ARBA" id="ARBA00023004"/>
    </source>
</evidence>
<evidence type="ECO:0000256" key="1">
    <source>
        <dbReference type="ARBA" id="ARBA00022485"/>
    </source>
</evidence>
<keyword evidence="1" id="KW-0004">4Fe-4S</keyword>
<evidence type="ECO:0000256" key="2">
    <source>
        <dbReference type="ARBA" id="ARBA00022617"/>
    </source>
</evidence>
<evidence type="ECO:0000313" key="8">
    <source>
        <dbReference type="EMBL" id="NML95976.1"/>
    </source>
</evidence>
<dbReference type="GO" id="GO:0051539">
    <property type="term" value="F:4 iron, 4 sulfur cluster binding"/>
    <property type="evidence" value="ECO:0007669"/>
    <property type="project" value="UniProtKB-KW"/>
</dbReference>
<dbReference type="SUPFAM" id="SSF56014">
    <property type="entry name" value="Nitrite and sulphite reductase 4Fe-4S domain-like"/>
    <property type="match status" value="1"/>
</dbReference>
<dbReference type="InterPro" id="IPR005117">
    <property type="entry name" value="NiRdtase/SiRdtase_haem-b_fer"/>
</dbReference>
<sequence length="376" mass="39347">MSGFVVKGWCPDAWRPMATGDGLLVRIKPRLARLARDQVLALCALADRFGNGIIDVSRRANFQIRGVDQAGWRALVAELMALELVDADAQMERRRNVLMVPDWTDGDDSHRIACDLAAKLDRLPELPGKVGFVIDAGTAPAMLDEAGDFRIERGAGGGLILRAAGHETGVAASAGDEAPMLVALAHWFDMSGGTRSGRMERHAAPLPDWATGAIPPAPPQAPITPGPVRLGMALGAPFGQVEAAVLAQALADPAATGLRVTPWRMLVIEGARQGGIPGLIDDPADPVLRVHACPGAPFCAQASVATRDLARRLAPAIAGSLHVSGCAKGCACTHATAFTLTGRDGRFDLAREARAGSAAERTDLEPCTVLAHFGVA</sequence>
<name>A0A7Y0GB66_9SPHN</name>
<organism evidence="8 9">
    <name type="scientific">Novosphingobium olei</name>
    <dbReference type="NCBI Taxonomy" id="2728851"/>
    <lineage>
        <taxon>Bacteria</taxon>
        <taxon>Pseudomonadati</taxon>
        <taxon>Pseudomonadota</taxon>
        <taxon>Alphaproteobacteria</taxon>
        <taxon>Sphingomonadales</taxon>
        <taxon>Sphingomonadaceae</taxon>
        <taxon>Novosphingobium</taxon>
    </lineage>
</organism>
<accession>A0A7Y0GB66</accession>
<keyword evidence="2" id="KW-0349">Heme</keyword>
<dbReference type="Gene3D" id="3.30.413.10">
    <property type="entry name" value="Sulfite Reductase Hemoprotein, domain 1"/>
    <property type="match status" value="1"/>
</dbReference>
<keyword evidence="9" id="KW-1185">Reference proteome</keyword>
<keyword evidence="6" id="KW-0411">Iron-sulfur</keyword>
<feature type="domain" description="Nitrite/Sulfite reductase ferredoxin-like" evidence="7">
    <location>
        <begin position="16"/>
        <end position="81"/>
    </location>
</feature>
<evidence type="ECO:0000256" key="6">
    <source>
        <dbReference type="ARBA" id="ARBA00023014"/>
    </source>
</evidence>
<dbReference type="Proteomes" id="UP000583556">
    <property type="component" value="Unassembled WGS sequence"/>
</dbReference>
<evidence type="ECO:0000256" key="3">
    <source>
        <dbReference type="ARBA" id="ARBA00022723"/>
    </source>
</evidence>
<evidence type="ECO:0000256" key="4">
    <source>
        <dbReference type="ARBA" id="ARBA00023002"/>
    </source>
</evidence>
<dbReference type="InterPro" id="IPR045854">
    <property type="entry name" value="NO2/SO3_Rdtase_4Fe4S_sf"/>
</dbReference>
<dbReference type="GO" id="GO:0016491">
    <property type="term" value="F:oxidoreductase activity"/>
    <property type="evidence" value="ECO:0007669"/>
    <property type="project" value="UniProtKB-KW"/>
</dbReference>